<dbReference type="GO" id="GO:0035249">
    <property type="term" value="P:synaptic transmission, glutamatergic"/>
    <property type="evidence" value="ECO:0007669"/>
    <property type="project" value="TreeGrafter"/>
</dbReference>
<sequence>MEGGGGEQGPRLESGDLWHKLFALIVLVIEEDKNSYAPVLNQFPQEFNIGQVKWSYNNYVKDMPPYKDPNTQLSSRLREFPLLQLRGRRLHSADSVLSLSSSVQTLRSGKDSSRDLPRQ</sequence>
<dbReference type="GO" id="GO:0030672">
    <property type="term" value="C:synaptic vesicle membrane"/>
    <property type="evidence" value="ECO:0007669"/>
    <property type="project" value="TreeGrafter"/>
</dbReference>
<reference evidence="2" key="1">
    <citation type="journal article" date="2021" name="Sci. Adv.">
        <title>The American lobster genome reveals insights on longevity, neural, and immune adaptations.</title>
        <authorList>
            <person name="Polinski J.M."/>
            <person name="Zimin A.V."/>
            <person name="Clark K.F."/>
            <person name="Kohn A.B."/>
            <person name="Sadowski N."/>
            <person name="Timp W."/>
            <person name="Ptitsyn A."/>
            <person name="Khanna P."/>
            <person name="Romanova D.Y."/>
            <person name="Williams P."/>
            <person name="Greenwood S.J."/>
            <person name="Moroz L.L."/>
            <person name="Walt D.R."/>
            <person name="Bodnar A.G."/>
        </authorList>
    </citation>
    <scope>NUCLEOTIDE SEQUENCE</scope>
    <source>
        <strain evidence="2">GMGI-L3</strain>
    </source>
</reference>
<feature type="domain" description="MUN" evidence="1">
    <location>
        <begin position="8"/>
        <end position="52"/>
    </location>
</feature>
<evidence type="ECO:0000259" key="1">
    <source>
        <dbReference type="Pfam" id="PF06292"/>
    </source>
</evidence>
<name>A0A8J5TI99_HOMAM</name>
<dbReference type="GO" id="GO:0042734">
    <property type="term" value="C:presynaptic membrane"/>
    <property type="evidence" value="ECO:0007669"/>
    <property type="project" value="TreeGrafter"/>
</dbReference>
<dbReference type="InterPro" id="IPR027080">
    <property type="entry name" value="Unc-13"/>
</dbReference>
<dbReference type="GO" id="GO:0098831">
    <property type="term" value="C:presynaptic active zone cytoplasmic component"/>
    <property type="evidence" value="ECO:0007669"/>
    <property type="project" value="TreeGrafter"/>
</dbReference>
<comment type="caution">
    <text evidence="2">The sequence shown here is derived from an EMBL/GenBank/DDBJ whole genome shotgun (WGS) entry which is preliminary data.</text>
</comment>
<gene>
    <name evidence="2" type="primary">Unc13-L4</name>
    <name evidence="2" type="ORF">Hamer_G001258</name>
</gene>
<accession>A0A8J5TI99</accession>
<dbReference type="GO" id="GO:0016082">
    <property type="term" value="P:synaptic vesicle priming"/>
    <property type="evidence" value="ECO:0007669"/>
    <property type="project" value="TreeGrafter"/>
</dbReference>
<dbReference type="GO" id="GO:0019992">
    <property type="term" value="F:diacylglycerol binding"/>
    <property type="evidence" value="ECO:0007669"/>
    <property type="project" value="InterPro"/>
</dbReference>
<dbReference type="GO" id="GO:0061789">
    <property type="term" value="P:dense core granule priming"/>
    <property type="evidence" value="ECO:0007669"/>
    <property type="project" value="TreeGrafter"/>
</dbReference>
<dbReference type="GO" id="GO:0005516">
    <property type="term" value="F:calmodulin binding"/>
    <property type="evidence" value="ECO:0007669"/>
    <property type="project" value="TreeGrafter"/>
</dbReference>
<dbReference type="GO" id="GO:0016081">
    <property type="term" value="P:synaptic vesicle docking"/>
    <property type="evidence" value="ECO:0007669"/>
    <property type="project" value="TreeGrafter"/>
</dbReference>
<dbReference type="EMBL" id="JAHLQT010006108">
    <property type="protein sequence ID" value="KAG7175231.1"/>
    <property type="molecule type" value="Genomic_DNA"/>
</dbReference>
<keyword evidence="3" id="KW-1185">Reference proteome</keyword>
<proteinExistence type="predicted"/>
<dbReference type="Proteomes" id="UP000747542">
    <property type="component" value="Unassembled WGS sequence"/>
</dbReference>
<dbReference type="PANTHER" id="PTHR10480">
    <property type="entry name" value="PROTEIN UNC-13 HOMOLOG"/>
    <property type="match status" value="1"/>
</dbReference>
<dbReference type="Pfam" id="PF06292">
    <property type="entry name" value="MUN"/>
    <property type="match status" value="1"/>
</dbReference>
<organism evidence="2 3">
    <name type="scientific">Homarus americanus</name>
    <name type="common">American lobster</name>
    <dbReference type="NCBI Taxonomy" id="6706"/>
    <lineage>
        <taxon>Eukaryota</taxon>
        <taxon>Metazoa</taxon>
        <taxon>Ecdysozoa</taxon>
        <taxon>Arthropoda</taxon>
        <taxon>Crustacea</taxon>
        <taxon>Multicrustacea</taxon>
        <taxon>Malacostraca</taxon>
        <taxon>Eumalacostraca</taxon>
        <taxon>Eucarida</taxon>
        <taxon>Decapoda</taxon>
        <taxon>Pleocyemata</taxon>
        <taxon>Astacidea</taxon>
        <taxon>Nephropoidea</taxon>
        <taxon>Nephropidae</taxon>
        <taxon>Homarus</taxon>
    </lineage>
</organism>
<dbReference type="GO" id="GO:0099525">
    <property type="term" value="P:presynaptic dense core vesicle exocytosis"/>
    <property type="evidence" value="ECO:0007669"/>
    <property type="project" value="TreeGrafter"/>
</dbReference>
<dbReference type="PANTHER" id="PTHR10480:SF12">
    <property type="entry name" value="UNC-13, ISOFORM E"/>
    <property type="match status" value="1"/>
</dbReference>
<dbReference type="InterPro" id="IPR010439">
    <property type="entry name" value="MUN_dom"/>
</dbReference>
<protein>
    <submittedName>
        <fullName evidence="2">Unc-13-like 4</fullName>
    </submittedName>
</protein>
<dbReference type="GO" id="GO:0031594">
    <property type="term" value="C:neuromuscular junction"/>
    <property type="evidence" value="ECO:0007669"/>
    <property type="project" value="TreeGrafter"/>
</dbReference>
<evidence type="ECO:0000313" key="2">
    <source>
        <dbReference type="EMBL" id="KAG7175231.1"/>
    </source>
</evidence>
<evidence type="ECO:0000313" key="3">
    <source>
        <dbReference type="Proteomes" id="UP000747542"/>
    </source>
</evidence>
<dbReference type="AlphaFoldDB" id="A0A8J5TI99"/>
<dbReference type="GO" id="GO:0017075">
    <property type="term" value="F:syntaxin-1 binding"/>
    <property type="evidence" value="ECO:0007669"/>
    <property type="project" value="TreeGrafter"/>
</dbReference>
<dbReference type="GO" id="GO:0043195">
    <property type="term" value="C:terminal bouton"/>
    <property type="evidence" value="ECO:0007669"/>
    <property type="project" value="TreeGrafter"/>
</dbReference>